<comment type="caution">
    <text evidence="2">The sequence shown here is derived from an EMBL/GenBank/DDBJ whole genome shotgun (WGS) entry which is preliminary data.</text>
</comment>
<name>A0AAV5UD52_9BILA</name>
<accession>A0AAV5UD52</accession>
<feature type="region of interest" description="Disordered" evidence="1">
    <location>
        <begin position="105"/>
        <end position="187"/>
    </location>
</feature>
<feature type="non-terminal residue" evidence="2">
    <location>
        <position position="1"/>
    </location>
</feature>
<proteinExistence type="predicted"/>
<feature type="compositionally biased region" description="Basic and acidic residues" evidence="1">
    <location>
        <begin position="110"/>
        <end position="136"/>
    </location>
</feature>
<sequence length="187" mass="21151">EPPSSSSSKWKFNMEGSAKMLRRLVVDESPASTAMMNMALDSAVAVIEGKDEEVVQARLEESYQTLAEYAPMSTDTTRQTTMYLMSSLLTGFTEAINHMKRHPGVPFPTHSEDHEDPLHERGEEQEMERDPIDMERYGGQMEDIDEEEEVVVEGEGEGETVPEMAGEEEIEDVDVTDPMYEEEERLP</sequence>
<dbReference type="EMBL" id="BTSX01000006">
    <property type="protein sequence ID" value="GMT04304.1"/>
    <property type="molecule type" value="Genomic_DNA"/>
</dbReference>
<evidence type="ECO:0000313" key="3">
    <source>
        <dbReference type="Proteomes" id="UP001432027"/>
    </source>
</evidence>
<gene>
    <name evidence="2" type="ORF">PENTCL1PPCAC_26478</name>
</gene>
<evidence type="ECO:0000313" key="2">
    <source>
        <dbReference type="EMBL" id="GMT04304.1"/>
    </source>
</evidence>
<keyword evidence="3" id="KW-1185">Reference proteome</keyword>
<reference evidence="2" key="1">
    <citation type="submission" date="2023-10" db="EMBL/GenBank/DDBJ databases">
        <title>Genome assembly of Pristionchus species.</title>
        <authorList>
            <person name="Yoshida K."/>
            <person name="Sommer R.J."/>
        </authorList>
    </citation>
    <scope>NUCLEOTIDE SEQUENCE</scope>
    <source>
        <strain evidence="2">RS0144</strain>
    </source>
</reference>
<dbReference type="Proteomes" id="UP001432027">
    <property type="component" value="Unassembled WGS sequence"/>
</dbReference>
<organism evidence="2 3">
    <name type="scientific">Pristionchus entomophagus</name>
    <dbReference type="NCBI Taxonomy" id="358040"/>
    <lineage>
        <taxon>Eukaryota</taxon>
        <taxon>Metazoa</taxon>
        <taxon>Ecdysozoa</taxon>
        <taxon>Nematoda</taxon>
        <taxon>Chromadorea</taxon>
        <taxon>Rhabditida</taxon>
        <taxon>Rhabditina</taxon>
        <taxon>Diplogasteromorpha</taxon>
        <taxon>Diplogasteroidea</taxon>
        <taxon>Neodiplogasteridae</taxon>
        <taxon>Pristionchus</taxon>
    </lineage>
</organism>
<protein>
    <submittedName>
        <fullName evidence="2">Uncharacterized protein</fullName>
    </submittedName>
</protein>
<feature type="non-terminal residue" evidence="2">
    <location>
        <position position="187"/>
    </location>
</feature>
<feature type="compositionally biased region" description="Acidic residues" evidence="1">
    <location>
        <begin position="142"/>
        <end position="187"/>
    </location>
</feature>
<dbReference type="AlphaFoldDB" id="A0AAV5UD52"/>
<evidence type="ECO:0000256" key="1">
    <source>
        <dbReference type="SAM" id="MobiDB-lite"/>
    </source>
</evidence>